<evidence type="ECO:0000259" key="2">
    <source>
        <dbReference type="Pfam" id="PF23664"/>
    </source>
</evidence>
<dbReference type="InterPro" id="IPR056542">
    <property type="entry name" value="Ig-like_POM152_1st"/>
</dbReference>
<feature type="region of interest" description="Disordered" evidence="1">
    <location>
        <begin position="1"/>
        <end position="53"/>
    </location>
</feature>
<evidence type="ECO:0000259" key="4">
    <source>
        <dbReference type="Pfam" id="PF24312"/>
    </source>
</evidence>
<name>A0A4P7NFF6_PYROR</name>
<evidence type="ECO:0008006" key="9">
    <source>
        <dbReference type="Google" id="ProtNLM"/>
    </source>
</evidence>
<feature type="domain" description="Nucleoporin POM152 Ig-like" evidence="4">
    <location>
        <begin position="1173"/>
        <end position="1259"/>
    </location>
</feature>
<dbReference type="InterPro" id="IPR056540">
    <property type="entry name" value="TMD_POM152"/>
</dbReference>
<dbReference type="GO" id="GO:0017056">
    <property type="term" value="F:structural constituent of nuclear pore"/>
    <property type="evidence" value="ECO:0007669"/>
    <property type="project" value="InterPro"/>
</dbReference>
<dbReference type="PANTHER" id="PTHR28206:SF1">
    <property type="entry name" value="NUCLEOPORIN POM152"/>
    <property type="match status" value="1"/>
</dbReference>
<dbReference type="InterPro" id="IPR056543">
    <property type="entry name" value="Ig-like_POM152_9th"/>
</dbReference>
<dbReference type="InterPro" id="IPR056541">
    <property type="entry name" value="Ig-like_POM152"/>
</dbReference>
<evidence type="ECO:0000256" key="1">
    <source>
        <dbReference type="SAM" id="MobiDB-lite"/>
    </source>
</evidence>
<dbReference type="Pfam" id="PF23664">
    <property type="entry name" value="Ig_Pom152"/>
    <property type="match status" value="2"/>
</dbReference>
<dbReference type="InterPro" id="IPR037701">
    <property type="entry name" value="Pom152"/>
</dbReference>
<dbReference type="Pfam" id="PF24519">
    <property type="entry name" value="Ig-like_Pom152_1"/>
    <property type="match status" value="1"/>
</dbReference>
<evidence type="ECO:0000259" key="3">
    <source>
        <dbReference type="Pfam" id="PF24097"/>
    </source>
</evidence>
<dbReference type="AlphaFoldDB" id="A0A4P7NFF6"/>
<sequence length="1274" mass="140661">MPATPRISNGAFPQTPAHKGAPPTPSPTPSARQSLSAPRRSLPPAPQKTVAKTAAEPRIPLRAIDAPTQRLFALGIYGAVQAWKLYDWSQMLDDDSAQSLWLSLKWIAIDGVYILGLPELRIPWLELSQPVAIFLLVAHAIFTLLIMNHIPVPLLSVLFVYVKAFYFDSELSISDNYVKTSQILHNSSLIQGRQIINILPEGFAVLNPAGTPFCIGGDITTALIPIHFNSTIPREVELIRTDLDTDSSTQEVIKLSRSDIRTIQSHAKKLTPDGTPSAFTFEYRVKKAGAYKLKRVIDEHKLEVQRKSPHTFVVRCPSASIGPSPPSERCLKDLSDLVLNVDGTPPLKIVYSRRINGNKEHSFHFPNLQPDGFSSPLIGVASSSLTLLEDEDISWARSQRVPVSLNESLYSGGEWQYSVDEVHDGLGNVVRYASPTDDPEYRPKAAKTLVKTFSVRERPKVHLTKCDIRNPLKVARGQRVSLPVVFETTGQKADERPHALTWDFSPIDTLTRNGDPGDVVIPGSHVSKKPGDAPVVSAPGLYTLKTVSAGSCEGEVQEPASCLVLNPLEPELSVRSRDIPDKCAGNSVGLIVNLDLVGTPPFVVHYNEVFSGRVEHKVVRISGTRHEMELTPQEEGTHKYTFTSVDDALYKQVPLTGSGYTLEQDVKPAAFAGISRRYDNKPLSACLEQQVDIDVVFSGGEPPYTLEYEIAHEGKRTPYKVAGIQSREQTLRTPALSKGGEYTLALTSVMDKRGCKNSLQNEMKINVRRQRPRASFGVIEGRRKALNIESPDAKHKLPVRLTGVGPWKVTYKNFDQPGSPLIHQTVQNSNGVVTARDPGTYELVEVSDSQCPGAVDPKASTFEVSWLPRPELSLVQSDSVSQAGDLFVKKDVCEGDIDGFEISLKGSPPYHVKYQIHHKPTSGPASSTRKEFDAALSKSAISMLTAKPGLYTYTFTDLADSLYDLSKKQFTPVVLQQRVNAKPTATFDKPGQVFKFCMSEQDYEEKIPVTLTGVAPFFLELEIKHHSNGVPQVHRIPSVNSNKFGVQLPRELLRLGPQQVRIREVRDARGCQFRSEIGGSSVQVQLYDAPAIYPLETRTDYCVGERLAYTLSGTPPFQVSYTFGGQKRSANSPTTSFRRIADSPGEFSITSVSDKASECRAAVELVKRIHPMPSVRISRGQNVQVDIHEGGEVEILFEFGGTPPFEFTYTRSTNARKGQKSKVLETRHDVSFEHSKVVRASQEGTYQVVAIKDKYCAFSTQQVDVKDGSQKLLQ</sequence>
<dbReference type="Pfam" id="PF24312">
    <property type="entry name" value="Ig-like_POM152"/>
    <property type="match status" value="3"/>
</dbReference>
<dbReference type="EMBL" id="CP034207">
    <property type="protein sequence ID" value="QBZ60621.1"/>
    <property type="molecule type" value="Genomic_DNA"/>
</dbReference>
<proteinExistence type="predicted"/>
<dbReference type="PANTHER" id="PTHR28206">
    <property type="entry name" value="NUCLEOPORIN POM152"/>
    <property type="match status" value="1"/>
</dbReference>
<dbReference type="Pfam" id="PF24097">
    <property type="entry name" value="TMD_POM152"/>
    <property type="match status" value="1"/>
</dbReference>
<evidence type="ECO:0000259" key="6">
    <source>
        <dbReference type="Pfam" id="PF24527"/>
    </source>
</evidence>
<feature type="domain" description="Nucleoporin POM152 Ig-like" evidence="4">
    <location>
        <begin position="771"/>
        <end position="861"/>
    </location>
</feature>
<protein>
    <recommendedName>
        <fullName evidence="9">Nucleoporin POM152</fullName>
    </recommendedName>
</protein>
<dbReference type="Pfam" id="PF24527">
    <property type="entry name" value="Ig-like_Pom152_9"/>
    <property type="match status" value="1"/>
</dbReference>
<feature type="domain" description="Nucleoporin POM152 immunoglobulin-like" evidence="2">
    <location>
        <begin position="566"/>
        <end position="668"/>
    </location>
</feature>
<evidence type="ECO:0000313" key="8">
    <source>
        <dbReference type="Proteomes" id="UP000294847"/>
    </source>
</evidence>
<feature type="domain" description="Nucleoporin POM152 N-terminal transmembrane" evidence="3">
    <location>
        <begin position="65"/>
        <end position="150"/>
    </location>
</feature>
<gene>
    <name evidence="7" type="ORF">PoMZ_07563</name>
</gene>
<evidence type="ECO:0000313" key="7">
    <source>
        <dbReference type="EMBL" id="QBZ60621.1"/>
    </source>
</evidence>
<dbReference type="GO" id="GO:0070762">
    <property type="term" value="C:nuclear pore transmembrane ring"/>
    <property type="evidence" value="ECO:0007669"/>
    <property type="project" value="TreeGrafter"/>
</dbReference>
<dbReference type="Proteomes" id="UP000294847">
    <property type="component" value="Chromosome 4"/>
</dbReference>
<organism evidence="7 8">
    <name type="scientific">Pyricularia oryzae</name>
    <name type="common">Rice blast fungus</name>
    <name type="synonym">Magnaporthe oryzae</name>
    <dbReference type="NCBI Taxonomy" id="318829"/>
    <lineage>
        <taxon>Eukaryota</taxon>
        <taxon>Fungi</taxon>
        <taxon>Dikarya</taxon>
        <taxon>Ascomycota</taxon>
        <taxon>Pezizomycotina</taxon>
        <taxon>Sordariomycetes</taxon>
        <taxon>Sordariomycetidae</taxon>
        <taxon>Magnaporthales</taxon>
        <taxon>Pyriculariaceae</taxon>
        <taxon>Pyricularia</taxon>
    </lineage>
</organism>
<dbReference type="InterPro" id="IPR056544">
    <property type="entry name" value="Ig_POM152"/>
</dbReference>
<reference evidence="7 8" key="1">
    <citation type="journal article" date="2019" name="Mol. Biol. Evol.">
        <title>Blast fungal genomes show frequent chromosomal changes, gene gains and losses, and effector gene turnover.</title>
        <authorList>
            <person name="Gomez Luciano L.B."/>
            <person name="Jason Tsai I."/>
            <person name="Chuma I."/>
            <person name="Tosa Y."/>
            <person name="Chen Y.H."/>
            <person name="Li J.Y."/>
            <person name="Li M.Y."/>
            <person name="Jade Lu M.Y."/>
            <person name="Nakayashiki H."/>
            <person name="Li W.H."/>
        </authorList>
    </citation>
    <scope>NUCLEOTIDE SEQUENCE [LARGE SCALE GENOMIC DNA]</scope>
    <source>
        <strain evidence="7">MZ5-1-6</strain>
    </source>
</reference>
<feature type="domain" description="Nucleoporin POM152 ninth Ig-like" evidence="6">
    <location>
        <begin position="1090"/>
        <end position="1167"/>
    </location>
</feature>
<feature type="domain" description="Nucleoporin POM152 first Ig-like" evidence="5">
    <location>
        <begin position="204"/>
        <end position="313"/>
    </location>
</feature>
<dbReference type="GO" id="GO:0006606">
    <property type="term" value="P:protein import into nucleus"/>
    <property type="evidence" value="ECO:0007669"/>
    <property type="project" value="TreeGrafter"/>
</dbReference>
<evidence type="ECO:0000259" key="5">
    <source>
        <dbReference type="Pfam" id="PF24519"/>
    </source>
</evidence>
<feature type="domain" description="Nucleoporin POM152 Ig-like" evidence="4">
    <location>
        <begin position="458"/>
        <end position="562"/>
    </location>
</feature>
<accession>A0A4P7NFF6</accession>
<feature type="domain" description="Nucleoporin POM152 immunoglobulin-like" evidence="2">
    <location>
        <begin position="890"/>
        <end position="981"/>
    </location>
</feature>
<dbReference type="GO" id="GO:0006999">
    <property type="term" value="P:nuclear pore organization"/>
    <property type="evidence" value="ECO:0007669"/>
    <property type="project" value="TreeGrafter"/>
</dbReference>